<dbReference type="EMBL" id="NMUJ01000050">
    <property type="protein sequence ID" value="OYV02813.1"/>
    <property type="molecule type" value="Genomic_DNA"/>
</dbReference>
<evidence type="ECO:0000313" key="2">
    <source>
        <dbReference type="EMBL" id="OYV02813.1"/>
    </source>
</evidence>
<dbReference type="Gene3D" id="3.30.460.10">
    <property type="entry name" value="Beta Polymerase, domain 2"/>
    <property type="match status" value="1"/>
</dbReference>
<comment type="caution">
    <text evidence="2">The sequence shown here is derived from an EMBL/GenBank/DDBJ whole genome shotgun (WGS) entry which is preliminary data.</text>
</comment>
<sequence>MMEDKIKNIIMAVLSEFGLSAQKVILFGSRARGDHSQKSDWDILIILDKALAQETVRLISRRIRENLAMALIPCDVLVRTPAQVEKFKQYVHSVIKNALKEGKEL</sequence>
<dbReference type="InterPro" id="IPR002934">
    <property type="entry name" value="Polymerase_NTP_transf_dom"/>
</dbReference>
<accession>A0A257LT32</accession>
<dbReference type="PANTHER" id="PTHR33933:SF3">
    <property type="entry name" value="PROTEIN ADENYLYLTRANSFERASE MJ0604-RELATED"/>
    <property type="match status" value="1"/>
</dbReference>
<dbReference type="PANTHER" id="PTHR33933">
    <property type="entry name" value="NUCLEOTIDYLTRANSFERASE"/>
    <property type="match status" value="1"/>
</dbReference>
<proteinExistence type="predicted"/>
<feature type="domain" description="Polymerase nucleotidyl transferase" evidence="1">
    <location>
        <begin position="7"/>
        <end position="102"/>
    </location>
</feature>
<dbReference type="Proteomes" id="UP000216312">
    <property type="component" value="Unassembled WGS sequence"/>
</dbReference>
<evidence type="ECO:0000259" key="1">
    <source>
        <dbReference type="Pfam" id="PF01909"/>
    </source>
</evidence>
<name>A0A257LT32_UNCW3</name>
<dbReference type="InterPro" id="IPR052548">
    <property type="entry name" value="Type_VII_TA_antitoxin"/>
</dbReference>
<dbReference type="AlphaFoldDB" id="A0A257LT32"/>
<organism evidence="2 3">
    <name type="scientific">candidate division WOR-3 bacterium 4484_18</name>
    <dbReference type="NCBI Taxonomy" id="2020626"/>
    <lineage>
        <taxon>Bacteria</taxon>
        <taxon>Bacteria division WOR-3</taxon>
    </lineage>
</organism>
<gene>
    <name evidence="2" type="ORF">CGW93_03745</name>
</gene>
<evidence type="ECO:0000313" key="3">
    <source>
        <dbReference type="Proteomes" id="UP000216312"/>
    </source>
</evidence>
<protein>
    <submittedName>
        <fullName evidence="2">DNA polymerase III subunit beta</fullName>
    </submittedName>
</protein>
<dbReference type="InterPro" id="IPR043519">
    <property type="entry name" value="NT_sf"/>
</dbReference>
<dbReference type="CDD" id="cd05403">
    <property type="entry name" value="NT_KNTase_like"/>
    <property type="match status" value="1"/>
</dbReference>
<dbReference type="GO" id="GO:0016779">
    <property type="term" value="F:nucleotidyltransferase activity"/>
    <property type="evidence" value="ECO:0007669"/>
    <property type="project" value="InterPro"/>
</dbReference>
<dbReference type="SUPFAM" id="SSF81301">
    <property type="entry name" value="Nucleotidyltransferase"/>
    <property type="match status" value="1"/>
</dbReference>
<dbReference type="Pfam" id="PF01909">
    <property type="entry name" value="NTP_transf_2"/>
    <property type="match status" value="1"/>
</dbReference>
<reference evidence="3" key="1">
    <citation type="submission" date="2017-07" db="EMBL/GenBank/DDBJ databases">
        <title>Novel pathways for hydrocarbon cycling and metabolic interdependencies in hydrothermal sediment communities.</title>
        <authorList>
            <person name="Dombrowski N."/>
            <person name="Seitz K."/>
            <person name="Teske A."/>
            <person name="Baker B."/>
        </authorList>
    </citation>
    <scope>NUCLEOTIDE SEQUENCE [LARGE SCALE GENOMIC DNA]</scope>
</reference>